<reference evidence="1 2" key="1">
    <citation type="submission" date="2011-02" db="EMBL/GenBank/DDBJ databases">
        <title>The Genome Sequence of Sphaeroforma arctica JP610.</title>
        <authorList>
            <consortium name="The Broad Institute Genome Sequencing Platform"/>
            <person name="Russ C."/>
            <person name="Cuomo C."/>
            <person name="Young S.K."/>
            <person name="Zeng Q."/>
            <person name="Gargeya S."/>
            <person name="Alvarado L."/>
            <person name="Berlin A."/>
            <person name="Chapman S.B."/>
            <person name="Chen Z."/>
            <person name="Freedman E."/>
            <person name="Gellesch M."/>
            <person name="Goldberg J."/>
            <person name="Griggs A."/>
            <person name="Gujja S."/>
            <person name="Heilman E."/>
            <person name="Heiman D."/>
            <person name="Howarth C."/>
            <person name="Mehta T."/>
            <person name="Neiman D."/>
            <person name="Pearson M."/>
            <person name="Roberts A."/>
            <person name="Saif S."/>
            <person name="Shea T."/>
            <person name="Shenoy N."/>
            <person name="Sisk P."/>
            <person name="Stolte C."/>
            <person name="Sykes S."/>
            <person name="White J."/>
            <person name="Yandava C."/>
            <person name="Burger G."/>
            <person name="Gray M.W."/>
            <person name="Holland P.W.H."/>
            <person name="King N."/>
            <person name="Lang F.B.F."/>
            <person name="Roger A.J."/>
            <person name="Ruiz-Trillo I."/>
            <person name="Haas B."/>
            <person name="Nusbaum C."/>
            <person name="Birren B."/>
        </authorList>
    </citation>
    <scope>NUCLEOTIDE SEQUENCE [LARGE SCALE GENOMIC DNA]</scope>
    <source>
        <strain evidence="1 2">JP610</strain>
    </source>
</reference>
<dbReference type="GeneID" id="25905132"/>
<dbReference type="EMBL" id="KQ241863">
    <property type="protein sequence ID" value="KNC83109.1"/>
    <property type="molecule type" value="Genomic_DNA"/>
</dbReference>
<dbReference type="Proteomes" id="UP000054560">
    <property type="component" value="Unassembled WGS sequence"/>
</dbReference>
<accession>A0A0L0G2N7</accession>
<proteinExistence type="predicted"/>
<organism evidence="1 2">
    <name type="scientific">Sphaeroforma arctica JP610</name>
    <dbReference type="NCBI Taxonomy" id="667725"/>
    <lineage>
        <taxon>Eukaryota</taxon>
        <taxon>Ichthyosporea</taxon>
        <taxon>Ichthyophonida</taxon>
        <taxon>Sphaeroforma</taxon>
    </lineage>
</organism>
<evidence type="ECO:0000313" key="2">
    <source>
        <dbReference type="Proteomes" id="UP000054560"/>
    </source>
</evidence>
<dbReference type="RefSeq" id="XP_014157011.1">
    <property type="nucleotide sequence ID" value="XM_014301536.1"/>
</dbReference>
<evidence type="ECO:0000313" key="1">
    <source>
        <dbReference type="EMBL" id="KNC83109.1"/>
    </source>
</evidence>
<sequence length="144" mass="16336">MTKMIVTGFSSINEQRLPLYEGSTLRSSYPRLFTTPFSVYFGRRHVPFANLTDDFPGHISTTNDAWLNQLDELEKTILPKLHQKTIKYTGAMVEATDQMRKFNLLEFKTEVVVMILAETSSQVLTFIGQVPPASQELKSETEGT</sequence>
<dbReference type="AlphaFoldDB" id="A0A0L0G2N7"/>
<protein>
    <submittedName>
        <fullName evidence="1">Uncharacterized protein</fullName>
    </submittedName>
</protein>
<keyword evidence="2" id="KW-1185">Reference proteome</keyword>
<name>A0A0L0G2N7_9EUKA</name>
<gene>
    <name evidence="1" type="ORF">SARC_04628</name>
</gene>